<keyword evidence="4" id="KW-1185">Reference proteome</keyword>
<accession>A0A507R8V6</accession>
<dbReference type="Gene3D" id="3.40.630.30">
    <property type="match status" value="1"/>
</dbReference>
<feature type="domain" description="N-acetyltransferase" evidence="2">
    <location>
        <begin position="173"/>
        <end position="236"/>
    </location>
</feature>
<dbReference type="EMBL" id="VIFY01000001">
    <property type="protein sequence ID" value="TQB77533.1"/>
    <property type="molecule type" value="Genomic_DNA"/>
</dbReference>
<gene>
    <name evidence="3" type="ORF">MPDQ_000074</name>
</gene>
<sequence>MLPQNPDTKEPYIPLHAPYDKIILTPPRIPSNGDSTGDSDNSNNFERDKAVLVSTLNHPAVYPNLVGPPYPYLSEHADRFLREEWAASMQLFPLLGYGYGGVDGTVPEKESGGKRNKLVGGCPFICIRMIQKEAEIKDILIGTLRISRWRFSDLPSTEAKEAQEENNLLNVGDERIIWEIGDILSPSHHGKGIMTAVVHALIHDFAVPYMNARTIKATTYVENKGSARVFEKNGFKCQCTLEDWADVPQNRGGGKRSIHVYVWKRDEE</sequence>
<dbReference type="GO" id="GO:0016747">
    <property type="term" value="F:acyltransferase activity, transferring groups other than amino-acyl groups"/>
    <property type="evidence" value="ECO:0007669"/>
    <property type="project" value="InterPro"/>
</dbReference>
<dbReference type="PANTHER" id="PTHR43328">
    <property type="entry name" value="ACETYLTRANSFERASE-RELATED"/>
    <property type="match status" value="1"/>
</dbReference>
<organism evidence="3 4">
    <name type="scientific">Monascus purpureus</name>
    <name type="common">Red mold</name>
    <name type="synonym">Monascus anka</name>
    <dbReference type="NCBI Taxonomy" id="5098"/>
    <lineage>
        <taxon>Eukaryota</taxon>
        <taxon>Fungi</taxon>
        <taxon>Dikarya</taxon>
        <taxon>Ascomycota</taxon>
        <taxon>Pezizomycotina</taxon>
        <taxon>Eurotiomycetes</taxon>
        <taxon>Eurotiomycetidae</taxon>
        <taxon>Eurotiales</taxon>
        <taxon>Aspergillaceae</taxon>
        <taxon>Monascus</taxon>
    </lineage>
</organism>
<dbReference type="InterPro" id="IPR000182">
    <property type="entry name" value="GNAT_dom"/>
</dbReference>
<feature type="compositionally biased region" description="Low complexity" evidence="1">
    <location>
        <begin position="31"/>
        <end position="44"/>
    </location>
</feature>
<feature type="region of interest" description="Disordered" evidence="1">
    <location>
        <begin position="24"/>
        <end position="44"/>
    </location>
</feature>
<dbReference type="InterPro" id="IPR016181">
    <property type="entry name" value="Acyl_CoA_acyltransferase"/>
</dbReference>
<evidence type="ECO:0000259" key="2">
    <source>
        <dbReference type="Pfam" id="PF13302"/>
    </source>
</evidence>
<comment type="caution">
    <text evidence="3">The sequence shown here is derived from an EMBL/GenBank/DDBJ whole genome shotgun (WGS) entry which is preliminary data.</text>
</comment>
<dbReference type="SUPFAM" id="SSF55729">
    <property type="entry name" value="Acyl-CoA N-acyltransferases (Nat)"/>
    <property type="match status" value="1"/>
</dbReference>
<name>A0A507R8V6_MONPU</name>
<proteinExistence type="predicted"/>
<reference evidence="3 4" key="1">
    <citation type="submission" date="2019-06" db="EMBL/GenBank/DDBJ databases">
        <title>Wine fermentation using esterase from Monascus purpureus.</title>
        <authorList>
            <person name="Geng C."/>
            <person name="Zhang Y."/>
        </authorList>
    </citation>
    <scope>NUCLEOTIDE SEQUENCE [LARGE SCALE GENOMIC DNA]</scope>
    <source>
        <strain evidence="3">HQ1</strain>
    </source>
</reference>
<evidence type="ECO:0000313" key="4">
    <source>
        <dbReference type="Proteomes" id="UP000319663"/>
    </source>
</evidence>
<dbReference type="Proteomes" id="UP000319663">
    <property type="component" value="Unassembled WGS sequence"/>
</dbReference>
<protein>
    <recommendedName>
        <fullName evidence="2">N-acetyltransferase domain-containing protein</fullName>
    </recommendedName>
</protein>
<dbReference type="OrthoDB" id="630895at2759"/>
<evidence type="ECO:0000256" key="1">
    <source>
        <dbReference type="SAM" id="MobiDB-lite"/>
    </source>
</evidence>
<dbReference type="PANTHER" id="PTHR43328:SF1">
    <property type="entry name" value="N-ACETYLTRANSFERASE DOMAIN-CONTAINING PROTEIN"/>
    <property type="match status" value="1"/>
</dbReference>
<evidence type="ECO:0000313" key="3">
    <source>
        <dbReference type="EMBL" id="TQB77533.1"/>
    </source>
</evidence>
<dbReference type="STRING" id="5098.A0A507R8V6"/>
<dbReference type="Pfam" id="PF13302">
    <property type="entry name" value="Acetyltransf_3"/>
    <property type="match status" value="1"/>
</dbReference>
<dbReference type="AlphaFoldDB" id="A0A507R8V6"/>